<proteinExistence type="predicted"/>
<gene>
    <name evidence="2" type="ORF">CK501_02150</name>
</gene>
<dbReference type="GO" id="GO:0008803">
    <property type="term" value="F:bis(5'-nucleosyl)-tetraphosphatase (symmetrical) activity"/>
    <property type="evidence" value="ECO:0007669"/>
    <property type="project" value="TreeGrafter"/>
</dbReference>
<dbReference type="AlphaFoldDB" id="A0A2A2FB74"/>
<keyword evidence="3" id="KW-1185">Reference proteome</keyword>
<name>A0A2A2FB74_9GAMM</name>
<protein>
    <recommendedName>
        <fullName evidence="1">Calcineurin-like phosphoesterase domain-containing protein</fullName>
    </recommendedName>
</protein>
<dbReference type="Gene3D" id="3.60.21.10">
    <property type="match status" value="1"/>
</dbReference>
<evidence type="ECO:0000313" key="2">
    <source>
        <dbReference type="EMBL" id="PAU81974.1"/>
    </source>
</evidence>
<dbReference type="OrthoDB" id="5296354at2"/>
<dbReference type="GO" id="GO:0016791">
    <property type="term" value="F:phosphatase activity"/>
    <property type="evidence" value="ECO:0007669"/>
    <property type="project" value="TreeGrafter"/>
</dbReference>
<evidence type="ECO:0000313" key="3">
    <source>
        <dbReference type="Proteomes" id="UP000218896"/>
    </source>
</evidence>
<organism evidence="2 3">
    <name type="scientific">Halovibrio salipaludis</name>
    <dbReference type="NCBI Taxonomy" id="2032626"/>
    <lineage>
        <taxon>Bacteria</taxon>
        <taxon>Pseudomonadati</taxon>
        <taxon>Pseudomonadota</taxon>
        <taxon>Gammaproteobacteria</taxon>
        <taxon>Oceanospirillales</taxon>
        <taxon>Halomonadaceae</taxon>
        <taxon>Halovibrio</taxon>
    </lineage>
</organism>
<dbReference type="PANTHER" id="PTHR42850">
    <property type="entry name" value="METALLOPHOSPHOESTERASE"/>
    <property type="match status" value="1"/>
</dbReference>
<feature type="domain" description="Calcineurin-like phosphoesterase" evidence="1">
    <location>
        <begin position="20"/>
        <end position="122"/>
    </location>
</feature>
<dbReference type="Proteomes" id="UP000218896">
    <property type="component" value="Unassembled WGS sequence"/>
</dbReference>
<sequence>MHDLTQHRYFRRNQRGRDFVVSDLHGRLDRLDYRLEQQGFDPERDRLFAVGDLVDRGDNSAALVERLEERWFFSVLGNHELMLLDALADPGARVLHEHNGGRWFHRQPSGAQLYQGTLLHQHLALAFTVETMNGSVGIIHATAPSDWRTVQEVPMDEGQWEELVWDRSDYNQALRSPALVPPVRHVTRVVHGHVSCEQAIHAANRFWIDTLYRGGDITLIPIPALLGIPEHQRSSAG</sequence>
<evidence type="ECO:0000259" key="1">
    <source>
        <dbReference type="Pfam" id="PF00149"/>
    </source>
</evidence>
<dbReference type="EMBL" id="NSKD01000001">
    <property type="protein sequence ID" value="PAU81974.1"/>
    <property type="molecule type" value="Genomic_DNA"/>
</dbReference>
<dbReference type="PANTHER" id="PTHR42850:SF10">
    <property type="entry name" value="SERINE_THREONINE-PROTEIN PHOSPHATASE 1"/>
    <property type="match status" value="1"/>
</dbReference>
<dbReference type="InterPro" id="IPR029052">
    <property type="entry name" value="Metallo-depent_PP-like"/>
</dbReference>
<dbReference type="GO" id="GO:0005737">
    <property type="term" value="C:cytoplasm"/>
    <property type="evidence" value="ECO:0007669"/>
    <property type="project" value="TreeGrafter"/>
</dbReference>
<reference evidence="2 3" key="1">
    <citation type="submission" date="2017-08" db="EMBL/GenBank/DDBJ databases">
        <title>Halovibrio sewagensis sp. nov., isolated from wastewater of high salinity.</title>
        <authorList>
            <person name="Dong X."/>
            <person name="Zhang G."/>
        </authorList>
    </citation>
    <scope>NUCLEOTIDE SEQUENCE [LARGE SCALE GENOMIC DNA]</scope>
    <source>
        <strain evidence="2 3">YL5-2</strain>
    </source>
</reference>
<dbReference type="InterPro" id="IPR050126">
    <property type="entry name" value="Ap4A_hydrolase"/>
</dbReference>
<accession>A0A2A2FB74</accession>
<dbReference type="InterPro" id="IPR004843">
    <property type="entry name" value="Calcineurin-like_PHP"/>
</dbReference>
<comment type="caution">
    <text evidence="2">The sequence shown here is derived from an EMBL/GenBank/DDBJ whole genome shotgun (WGS) entry which is preliminary data.</text>
</comment>
<dbReference type="GO" id="GO:0110154">
    <property type="term" value="P:RNA decapping"/>
    <property type="evidence" value="ECO:0007669"/>
    <property type="project" value="TreeGrafter"/>
</dbReference>
<dbReference type="RefSeq" id="WP_095616073.1">
    <property type="nucleotide sequence ID" value="NZ_NSKD01000001.1"/>
</dbReference>
<dbReference type="Pfam" id="PF00149">
    <property type="entry name" value="Metallophos"/>
    <property type="match status" value="1"/>
</dbReference>
<dbReference type="SUPFAM" id="SSF56300">
    <property type="entry name" value="Metallo-dependent phosphatases"/>
    <property type="match status" value="1"/>
</dbReference>